<gene>
    <name evidence="3" type="ORF">QNO04_09910</name>
</gene>
<dbReference type="Gene3D" id="1.10.260.40">
    <property type="entry name" value="lambda repressor-like DNA-binding domains"/>
    <property type="match status" value="1"/>
</dbReference>
<dbReference type="PANTHER" id="PTHR46797">
    <property type="entry name" value="HTH-TYPE TRANSCRIPTIONAL REGULATOR"/>
    <property type="match status" value="1"/>
</dbReference>
<dbReference type="InterPro" id="IPR010982">
    <property type="entry name" value="Lambda_DNA-bd_dom_sf"/>
</dbReference>
<protein>
    <submittedName>
        <fullName evidence="3">Helix-turn-helix transcriptional regulator</fullName>
    </submittedName>
</protein>
<accession>A0ABU3JP90</accession>
<dbReference type="Proteomes" id="UP001249760">
    <property type="component" value="Unassembled WGS sequence"/>
</dbReference>
<comment type="caution">
    <text evidence="3">The sequence shown here is derived from an EMBL/GenBank/DDBJ whole genome shotgun (WGS) entry which is preliminary data.</text>
</comment>
<dbReference type="PANTHER" id="PTHR46797:SF1">
    <property type="entry name" value="METHYLPHOSPHONATE SYNTHASE"/>
    <property type="match status" value="1"/>
</dbReference>
<proteinExistence type="predicted"/>
<keyword evidence="1" id="KW-0238">DNA-binding</keyword>
<dbReference type="Pfam" id="PF01381">
    <property type="entry name" value="HTH_3"/>
    <property type="match status" value="1"/>
</dbReference>
<evidence type="ECO:0000256" key="1">
    <source>
        <dbReference type="ARBA" id="ARBA00023125"/>
    </source>
</evidence>
<dbReference type="InterPro" id="IPR001387">
    <property type="entry name" value="Cro/C1-type_HTH"/>
</dbReference>
<dbReference type="PROSITE" id="PS50943">
    <property type="entry name" value="HTH_CROC1"/>
    <property type="match status" value="1"/>
</dbReference>
<dbReference type="CDD" id="cd00093">
    <property type="entry name" value="HTH_XRE"/>
    <property type="match status" value="1"/>
</dbReference>
<dbReference type="InterPro" id="IPR050807">
    <property type="entry name" value="TransReg_Diox_bact_type"/>
</dbReference>
<organism evidence="3 4">
    <name type="scientific">Streptomyces lusitanus</name>
    <dbReference type="NCBI Taxonomy" id="68232"/>
    <lineage>
        <taxon>Bacteria</taxon>
        <taxon>Bacillati</taxon>
        <taxon>Actinomycetota</taxon>
        <taxon>Actinomycetes</taxon>
        <taxon>Kitasatosporales</taxon>
        <taxon>Streptomycetaceae</taxon>
        <taxon>Streptomyces</taxon>
    </lineage>
</organism>
<dbReference type="SUPFAM" id="SSF47413">
    <property type="entry name" value="lambda repressor-like DNA-binding domains"/>
    <property type="match status" value="1"/>
</dbReference>
<keyword evidence="4" id="KW-1185">Reference proteome</keyword>
<evidence type="ECO:0000313" key="4">
    <source>
        <dbReference type="Proteomes" id="UP001249760"/>
    </source>
</evidence>
<name>A0ABU3JP90_9ACTN</name>
<evidence type="ECO:0000313" key="3">
    <source>
        <dbReference type="EMBL" id="MDT6983778.1"/>
    </source>
</evidence>
<feature type="domain" description="HTH cro/C1-type" evidence="2">
    <location>
        <begin position="22"/>
        <end position="76"/>
    </location>
</feature>
<sequence length="97" mass="10672">MPRPTSPDDRVLARRRQVGEQIRRVREHHNLTQLEVCGRSGIDVASYSRIEQGHASPLLDTLIRIADAIGVDLAELVRPHVEGPAHPPRGERTSGAG</sequence>
<reference evidence="3 4" key="1">
    <citation type="submission" date="2023-05" db="EMBL/GenBank/DDBJ databases">
        <title>Streptomyces fuscus sp. nov., a brown-black pigment producing actinomyces isolated from dry sand of Sea duck farm.</title>
        <authorList>
            <person name="Xie J."/>
            <person name="Shen N."/>
        </authorList>
    </citation>
    <scope>NUCLEOTIDE SEQUENCE [LARGE SCALE GENOMIC DNA]</scope>
    <source>
        <strain evidence="3 4">CGMCC 4.1745</strain>
    </source>
</reference>
<dbReference type="SMART" id="SM00530">
    <property type="entry name" value="HTH_XRE"/>
    <property type="match status" value="1"/>
</dbReference>
<evidence type="ECO:0000259" key="2">
    <source>
        <dbReference type="PROSITE" id="PS50943"/>
    </source>
</evidence>
<dbReference type="EMBL" id="JASKMA010000006">
    <property type="protein sequence ID" value="MDT6983778.1"/>
    <property type="molecule type" value="Genomic_DNA"/>
</dbReference>
<dbReference type="RefSeq" id="WP_394306052.1">
    <property type="nucleotide sequence ID" value="NZ_JASKMA010000006.1"/>
</dbReference>